<dbReference type="SMART" id="SM00208">
    <property type="entry name" value="TNFR"/>
    <property type="match status" value="2"/>
</dbReference>
<evidence type="ECO:0000313" key="11">
    <source>
        <dbReference type="EMBL" id="PVD18707.1"/>
    </source>
</evidence>
<feature type="region of interest" description="Disordered" evidence="7">
    <location>
        <begin position="550"/>
        <end position="582"/>
    </location>
</feature>
<dbReference type="SMART" id="SM00181">
    <property type="entry name" value="EGF"/>
    <property type="match status" value="2"/>
</dbReference>
<feature type="region of interest" description="Disordered" evidence="7">
    <location>
        <begin position="1513"/>
        <end position="1532"/>
    </location>
</feature>
<evidence type="ECO:0000256" key="8">
    <source>
        <dbReference type="SAM" id="Phobius"/>
    </source>
</evidence>
<feature type="transmembrane region" description="Helical" evidence="8">
    <location>
        <begin position="1819"/>
        <end position="1839"/>
    </location>
</feature>
<dbReference type="PANTHER" id="PTHR24050:SF28">
    <property type="entry name" value="UROMODULIN-LIKE"/>
    <property type="match status" value="1"/>
</dbReference>
<evidence type="ECO:0000256" key="1">
    <source>
        <dbReference type="ARBA" id="ARBA00022536"/>
    </source>
</evidence>
<dbReference type="PROSITE" id="PS50026">
    <property type="entry name" value="EGF_3"/>
    <property type="match status" value="1"/>
</dbReference>
<keyword evidence="8" id="KW-1133">Transmembrane helix</keyword>
<feature type="domain" description="EGF-like" evidence="9">
    <location>
        <begin position="841"/>
        <end position="881"/>
    </location>
</feature>
<feature type="compositionally biased region" description="Acidic residues" evidence="7">
    <location>
        <begin position="328"/>
        <end position="340"/>
    </location>
</feature>
<dbReference type="SUPFAM" id="SSF57196">
    <property type="entry name" value="EGF/Laminin"/>
    <property type="match status" value="1"/>
</dbReference>
<dbReference type="InterPro" id="IPR049883">
    <property type="entry name" value="NOTCH1_EGF-like"/>
</dbReference>
<dbReference type="InterPro" id="IPR001368">
    <property type="entry name" value="TNFR/NGFR_Cys_rich_reg"/>
</dbReference>
<comment type="caution">
    <text evidence="5">Lacks conserved residue(s) required for the propagation of feature annotation.</text>
</comment>
<feature type="domain" description="TNFR-Cys" evidence="10">
    <location>
        <begin position="886"/>
        <end position="930"/>
    </location>
</feature>
<feature type="compositionally biased region" description="Gly residues" evidence="7">
    <location>
        <begin position="706"/>
        <end position="716"/>
    </location>
</feature>
<evidence type="ECO:0000256" key="2">
    <source>
        <dbReference type="ARBA" id="ARBA00022729"/>
    </source>
</evidence>
<feature type="region of interest" description="Disordered" evidence="7">
    <location>
        <begin position="494"/>
        <end position="523"/>
    </location>
</feature>
<reference evidence="11 12" key="1">
    <citation type="submission" date="2018-04" db="EMBL/GenBank/DDBJ databases">
        <title>The genome of golden apple snail Pomacea canaliculata provides insight into stress tolerance and invasive adaptation.</title>
        <authorList>
            <person name="Liu C."/>
            <person name="Liu B."/>
            <person name="Ren Y."/>
            <person name="Zhang Y."/>
            <person name="Wang H."/>
            <person name="Li S."/>
            <person name="Jiang F."/>
            <person name="Yin L."/>
            <person name="Zhang G."/>
            <person name="Qian W."/>
            <person name="Fan W."/>
        </authorList>
    </citation>
    <scope>NUCLEOTIDE SEQUENCE [LARGE SCALE GENOMIC DNA]</scope>
    <source>
        <strain evidence="11">SZHN2017</strain>
        <tissue evidence="11">Muscle</tissue>
    </source>
</reference>
<keyword evidence="4 6" id="KW-1015">Disulfide bond</keyword>
<evidence type="ECO:0000259" key="9">
    <source>
        <dbReference type="PROSITE" id="PS50026"/>
    </source>
</evidence>
<feature type="region of interest" description="Disordered" evidence="7">
    <location>
        <begin position="599"/>
        <end position="653"/>
    </location>
</feature>
<proteinExistence type="predicted"/>
<feature type="region of interest" description="Disordered" evidence="7">
    <location>
        <begin position="310"/>
        <end position="344"/>
    </location>
</feature>
<organism evidence="11 12">
    <name type="scientific">Pomacea canaliculata</name>
    <name type="common">Golden apple snail</name>
    <dbReference type="NCBI Taxonomy" id="400727"/>
    <lineage>
        <taxon>Eukaryota</taxon>
        <taxon>Metazoa</taxon>
        <taxon>Spiralia</taxon>
        <taxon>Lophotrochozoa</taxon>
        <taxon>Mollusca</taxon>
        <taxon>Gastropoda</taxon>
        <taxon>Caenogastropoda</taxon>
        <taxon>Architaenioglossa</taxon>
        <taxon>Ampullarioidea</taxon>
        <taxon>Ampullariidae</taxon>
        <taxon>Pomacea</taxon>
    </lineage>
</organism>
<feature type="compositionally biased region" description="Polar residues" evidence="7">
    <location>
        <begin position="567"/>
        <end position="582"/>
    </location>
</feature>
<feature type="compositionally biased region" description="Polar residues" evidence="7">
    <location>
        <begin position="599"/>
        <end position="616"/>
    </location>
</feature>
<feature type="region of interest" description="Disordered" evidence="7">
    <location>
        <begin position="695"/>
        <end position="716"/>
    </location>
</feature>
<dbReference type="InterPro" id="IPR000742">
    <property type="entry name" value="EGF"/>
</dbReference>
<dbReference type="InterPro" id="IPR000152">
    <property type="entry name" value="EGF-type_Asp/Asn_hydroxyl_site"/>
</dbReference>
<keyword evidence="2" id="KW-0732">Signal</keyword>
<feature type="compositionally biased region" description="Polar residues" evidence="7">
    <location>
        <begin position="310"/>
        <end position="324"/>
    </location>
</feature>
<dbReference type="InterPro" id="IPR018097">
    <property type="entry name" value="EGF_Ca-bd_CS"/>
</dbReference>
<dbReference type="PROSITE" id="PS01187">
    <property type="entry name" value="EGF_CA"/>
    <property type="match status" value="1"/>
</dbReference>
<dbReference type="PANTHER" id="PTHR24050">
    <property type="entry name" value="PA14 DOMAIN-CONTAINING PROTEIN"/>
    <property type="match status" value="1"/>
</dbReference>
<feature type="transmembrane region" description="Helical" evidence="8">
    <location>
        <begin position="1541"/>
        <end position="1568"/>
    </location>
</feature>
<accession>A0A2T7NC23</accession>
<dbReference type="FunFam" id="2.10.25.10:FF:000038">
    <property type="entry name" value="Fibrillin 2"/>
    <property type="match status" value="1"/>
</dbReference>
<keyword evidence="12" id="KW-1185">Reference proteome</keyword>
<keyword evidence="8" id="KW-0472">Membrane</keyword>
<gene>
    <name evidence="11" type="ORF">C0Q70_21258</name>
</gene>
<dbReference type="Gene3D" id="2.10.25.10">
    <property type="entry name" value="Laminin"/>
    <property type="match status" value="1"/>
</dbReference>
<dbReference type="CDD" id="cd00054">
    <property type="entry name" value="EGF_CA"/>
    <property type="match status" value="1"/>
</dbReference>
<feature type="compositionally biased region" description="Basic and acidic residues" evidence="7">
    <location>
        <begin position="1513"/>
        <end position="1523"/>
    </location>
</feature>
<dbReference type="OrthoDB" id="5965479at2759"/>
<feature type="repeat" description="TNFR-Cys" evidence="6">
    <location>
        <begin position="886"/>
        <end position="930"/>
    </location>
</feature>
<sequence length="2055" mass="229586">MHPLTAPSQNFLPDTQTHRLYRVLPTALLDQQNLSTTGSPSHCHPRPSPGVITGIVVAVLSGEESRLDSNLEPHDTCTAAMLGLYLSLYILAGASCHGDGQVASHLLLIESLPEGFDLDKPTFLNVRTNLSQQTQDTPAVFITLTWLGVGIGGATVLVLIITSIYAFCWYSSERSLYDLAEKKSCASSSHRSGVYRSRNSMQIGHLPPIADLPVLRDDPGAQHGDDFLKHVPERPEEEAEAIEMEELTQQKLKDLEGSSPVEIERVLLTTQEKNSIKSQFHAQSKNVHKDLLKKDKTANKPPVRRRTVNGTYSIVATSPDNTGGLSEESMESEVDTDQDMASETSRERISLVQSSSEGSEVQKPLSTFMSPSKTKLGLGFANTTASDYTLNGEDAGDLELTVMADVHKIGSASEIIRVSTPERLGYPGMGPTLPHEPARPTLTTFASPAQTAVSPPSHGKAIRFREPLDNDSKSLPQNPVVIQRGGMMPRFPAGFAAMGDIPEDPREDYDSAQSESGQSRSMYGSSEIFDATALEQTYFNLEDSDIDIPPLDAEDILSDGGLPSPLTPLSRSRTTQDDSNVQGQRTFFYSREYGFNSLSKPRPNSSIILRPDQNQPSSDSGLSSGISSDQTPTPVNSEPDSTSPRLPPPPILAGQATQDVSAFEFPPPPKYFASPQQIGWSSSQNSPLTASAGEYVTLPNNSTKGTGKGSSRGGSSGRLGFGSNFVNLTVICTVCILSVISGVYSKMLSDNETRVDITIFAPKSFLAAQKNTIFFNHHKHTDLNIDEGFDFDAFVMQDPILTQITDLCQKKDCVEHGCDIQTGECICHKGYRMSEDSKCVDINECAEGLTECHSSAGCLNRKGSYDCVCSVDYYGDGKTCHDCNTPCHKDQYEVQPCSKSSQKICKDCTKECHKGFYKASQCTDYNNAICRVCQPPCLEGQYEFRTCSNFHDRQCTNVSLLPDVEVSDNIIMEDDRKIQESEVVIEDQPSQIVNHPQYSLNRGTSLYVDISIHNLEVAQQFIPLEVHDVNVTAMLPSILKSSSVQHFCSHPVPDYYILRYIKHEDVTYNISDEKEVAPCQTFKDFGNFPSDVLHKENSFLCTEPGPLTKLFEIPPETFQTTTFWAEKLKRCADQSHKCETCTKQCAQQMSQTNADCSIVGDNNDNGWSPRLQVCYNCCARSNCSDACYNKLHRRRCNPLKCYHGSLIEFSIFPLWNGSQNGKFYCHIHPIRRQRLLEMTYSVRSDRRSAPIHTANVVIDGGEEWEKRGEHHYKNDLLNIVIESNLGKPPDFLEGATAENSRMFSVGSYVQEGSRADVTALSGKREFIFLHPVKPFGIQINRADKNKCESQILKESLVAGDYKKPYIPNIDLHAVPFQNSSLPFIVSDPHKLPFVKISLDRGSFLKHIFPPAFLERDSLTGNMMQNTSHWTVEVMGTVKQCPGYLKVILSDPAYRHTPLYSLEVAVTCPRNFHLKFYLPTGDEPGVDRQVVASIMDAQQVHNLHLHKPAAQQEERELTISKTDESQEGDGEQDGKVMLPEGFIFSISYMVSVGGAIVLLLCLLFIGLIVQPGVPAPEPPILKCHHAMFTVIYIVFHFFYSLVATSSVFFIIIIAVNSPRVSFILQHRQQAAATTASHQLELTAMQTFLRQEIHRQNAHMDDMRSLCRLDMQVLEKYDTVVRTMLRQLNRDVDQSYRSIENNSWLAGARFLHGAVMNIRKNINNVETKPFLEWATLQADLKKLAVELSFSLPVLPKLRDIEEVMESPETQQVKRSSQNKAQPSFLKTTRIFNQWYTPFSNNQSAEIGSKKQLAQETRSDQFYITFYIFLGIFIFLDITLLLHRFLKACSIGQLLLYGFPEYMDFRERKEDGNDDVFDDGGKCKCCKESTFCQAVRAFFSQEDYLDLHAKLINGRLKAHAEHINTVDFPAYQTWMSTYIQRHQFAFQIYQQQLELMKNIHLHTYCQYLQSLGLAENCIHGNQDNDTEKSIFGMILPTCQFQPVLPQFYKRTGCGLVLSSRLHDALDVCLDDVMLVRLADVAGGGGEQPAVKLSSDHEE</sequence>
<evidence type="ECO:0000313" key="12">
    <source>
        <dbReference type="Proteomes" id="UP000245119"/>
    </source>
</evidence>
<feature type="compositionally biased region" description="Low complexity" evidence="7">
    <location>
        <begin position="617"/>
        <end position="629"/>
    </location>
</feature>
<dbReference type="InterPro" id="IPR052235">
    <property type="entry name" value="Nephronectin_domain"/>
</dbReference>
<keyword evidence="1 5" id="KW-0245">EGF-like domain</keyword>
<dbReference type="PROSITE" id="PS00010">
    <property type="entry name" value="ASX_HYDROXYL"/>
    <property type="match status" value="1"/>
</dbReference>
<evidence type="ECO:0000256" key="4">
    <source>
        <dbReference type="ARBA" id="ARBA00023157"/>
    </source>
</evidence>
<dbReference type="InterPro" id="IPR001881">
    <property type="entry name" value="EGF-like_Ca-bd_dom"/>
</dbReference>
<evidence type="ECO:0000256" key="3">
    <source>
        <dbReference type="ARBA" id="ARBA00022737"/>
    </source>
</evidence>
<evidence type="ECO:0000256" key="7">
    <source>
        <dbReference type="SAM" id="MobiDB-lite"/>
    </source>
</evidence>
<dbReference type="Pfam" id="PF07645">
    <property type="entry name" value="EGF_CA"/>
    <property type="match status" value="1"/>
</dbReference>
<dbReference type="PROSITE" id="PS50050">
    <property type="entry name" value="TNFR_NGFR_2"/>
    <property type="match status" value="1"/>
</dbReference>
<feature type="transmembrane region" description="Helical" evidence="8">
    <location>
        <begin position="1589"/>
        <end position="1614"/>
    </location>
</feature>
<comment type="caution">
    <text evidence="11">The sequence shown here is derived from an EMBL/GenBank/DDBJ whole genome shotgun (WGS) entry which is preliminary data.</text>
</comment>
<dbReference type="SMART" id="SM00179">
    <property type="entry name" value="EGF_CA"/>
    <property type="match status" value="1"/>
</dbReference>
<feature type="disulfide bond" evidence="6">
    <location>
        <begin position="912"/>
        <end position="930"/>
    </location>
</feature>
<feature type="transmembrane region" description="Helical" evidence="8">
    <location>
        <begin position="139"/>
        <end position="167"/>
    </location>
</feature>
<dbReference type="STRING" id="400727.A0A2T7NC23"/>
<keyword evidence="8" id="KW-0812">Transmembrane</keyword>
<evidence type="ECO:0000259" key="10">
    <source>
        <dbReference type="PROSITE" id="PS50050"/>
    </source>
</evidence>
<dbReference type="Proteomes" id="UP000245119">
    <property type="component" value="Linkage Group LG14"/>
</dbReference>
<feature type="compositionally biased region" description="Polar residues" evidence="7">
    <location>
        <begin position="511"/>
        <end position="523"/>
    </location>
</feature>
<dbReference type="GO" id="GO:0005509">
    <property type="term" value="F:calcium ion binding"/>
    <property type="evidence" value="ECO:0007669"/>
    <property type="project" value="InterPro"/>
</dbReference>
<evidence type="ECO:0000256" key="6">
    <source>
        <dbReference type="PROSITE-ProRule" id="PRU00206"/>
    </source>
</evidence>
<name>A0A2T7NC23_POMCA</name>
<protein>
    <recommendedName>
        <fullName evidence="13">EGF-like domain-containing protein</fullName>
    </recommendedName>
</protein>
<evidence type="ECO:0000256" key="5">
    <source>
        <dbReference type="PROSITE-ProRule" id="PRU00076"/>
    </source>
</evidence>
<keyword evidence="3" id="KW-0677">Repeat</keyword>
<evidence type="ECO:0008006" key="13">
    <source>
        <dbReference type="Google" id="ProtNLM"/>
    </source>
</evidence>
<dbReference type="EMBL" id="PZQS01000014">
    <property type="protein sequence ID" value="PVD18707.1"/>
    <property type="molecule type" value="Genomic_DNA"/>
</dbReference>